<name>A0ABT1S0Q9_9FIRM</name>
<dbReference type="Pfam" id="PF11187">
    <property type="entry name" value="Mbeg1-like"/>
    <property type="match status" value="1"/>
</dbReference>
<dbReference type="RefSeq" id="WP_256191998.1">
    <property type="nucleotide sequence ID" value="NZ_JANFZG010000022.1"/>
</dbReference>
<keyword evidence="2" id="KW-1185">Reference proteome</keyword>
<organism evidence="1 2">
    <name type="scientific">Neglectibacter timonensis</name>
    <dbReference type="NCBI Taxonomy" id="1776382"/>
    <lineage>
        <taxon>Bacteria</taxon>
        <taxon>Bacillati</taxon>
        <taxon>Bacillota</taxon>
        <taxon>Clostridia</taxon>
        <taxon>Eubacteriales</taxon>
        <taxon>Oscillospiraceae</taxon>
        <taxon>Neglectibacter</taxon>
    </lineage>
</organism>
<sequence>MGNILDYIEQEKQSFTQYPFCAVDSLVLSQLSYLNFDGLVPGPGEGDSILLSQLANEKTVAAMVKGIRAPDLNTKLFWLLAESPRFQNLRLSAYINHIDEEKEEQFSAVTFLLGEDAYVAFRGTDAYYVAWKEDFNLAFICPVPSQVEAAEYLSHTAVPVSGRLLVGGHSKGGNLAVYASLFCTPEAQRKVDAVFSHDGPGFQPEVLETPEYLRMKERIHKTIPQSSLVGVLLQHQESYQVIRSDSFWIMQHDPFSWVVENGSFSYEASLTSSAAFLNRSLNEWISALSEEELSAFADALYKVLCSFGGETFADLPEEWWKIVLNVLGGMKELDADTYKCILFTVRSLVSLAIGNLPKPKVNLKLPEIALPSIPLPKRLPHPFRKHSAKISSPHKIQ</sequence>
<dbReference type="InterPro" id="IPR029058">
    <property type="entry name" value="AB_hydrolase_fold"/>
</dbReference>
<evidence type="ECO:0000313" key="1">
    <source>
        <dbReference type="EMBL" id="MCQ4840528.1"/>
    </source>
</evidence>
<comment type="caution">
    <text evidence="1">The sequence shown here is derived from an EMBL/GenBank/DDBJ whole genome shotgun (WGS) entry which is preliminary data.</text>
</comment>
<dbReference type="InterPro" id="IPR024499">
    <property type="entry name" value="Mbeg1-like"/>
</dbReference>
<gene>
    <name evidence="1" type="ORF">NE695_11470</name>
</gene>
<dbReference type="Proteomes" id="UP001524473">
    <property type="component" value="Unassembled WGS sequence"/>
</dbReference>
<protein>
    <submittedName>
        <fullName evidence="1">DUF2974 domain-containing protein</fullName>
    </submittedName>
</protein>
<evidence type="ECO:0000313" key="2">
    <source>
        <dbReference type="Proteomes" id="UP001524473"/>
    </source>
</evidence>
<proteinExistence type="predicted"/>
<dbReference type="EMBL" id="JANFZH010000025">
    <property type="protein sequence ID" value="MCQ4840528.1"/>
    <property type="molecule type" value="Genomic_DNA"/>
</dbReference>
<accession>A0ABT1S0Q9</accession>
<dbReference type="SUPFAM" id="SSF53474">
    <property type="entry name" value="alpha/beta-Hydrolases"/>
    <property type="match status" value="1"/>
</dbReference>
<reference evidence="1 2" key="1">
    <citation type="submission" date="2022-06" db="EMBL/GenBank/DDBJ databases">
        <title>Isolation of gut microbiota from human fecal samples.</title>
        <authorList>
            <person name="Pamer E.G."/>
            <person name="Barat B."/>
            <person name="Waligurski E."/>
            <person name="Medina S."/>
            <person name="Paddock L."/>
            <person name="Mostad J."/>
        </authorList>
    </citation>
    <scope>NUCLEOTIDE SEQUENCE [LARGE SCALE GENOMIC DNA]</scope>
    <source>
        <strain evidence="1 2">DFI.9.73</strain>
    </source>
</reference>